<protein>
    <recommendedName>
        <fullName evidence="6">Small ribosomal subunit protein uS17</fullName>
    </recommendedName>
</protein>
<keyword evidence="3 6" id="KW-0694">RNA-binding</keyword>
<dbReference type="PANTHER" id="PTHR10744:SF9">
    <property type="entry name" value="40S RIBOSOMAL PROTEIN S11-RELATED"/>
    <property type="match status" value="1"/>
</dbReference>
<evidence type="ECO:0000256" key="7">
    <source>
        <dbReference type="RuleBase" id="RU003872"/>
    </source>
</evidence>
<dbReference type="Pfam" id="PF00366">
    <property type="entry name" value="Ribosomal_S17"/>
    <property type="match status" value="1"/>
</dbReference>
<evidence type="ECO:0000313" key="9">
    <source>
        <dbReference type="EMBL" id="HGN90649.1"/>
    </source>
</evidence>
<evidence type="ECO:0000256" key="4">
    <source>
        <dbReference type="ARBA" id="ARBA00022980"/>
    </source>
</evidence>
<comment type="function">
    <text evidence="6">One of the primary rRNA binding proteins, it binds specifically to the 5'-end of 16S ribosomal RNA.</text>
</comment>
<dbReference type="InterPro" id="IPR028333">
    <property type="entry name" value="Ribosomal_uS17_arc/euk"/>
</dbReference>
<evidence type="ECO:0000256" key="3">
    <source>
        <dbReference type="ARBA" id="ARBA00022884"/>
    </source>
</evidence>
<reference evidence="9" key="1">
    <citation type="journal article" date="2020" name="mSystems">
        <title>Genome- and Community-Level Interaction Insights into Carbon Utilization and Element Cycling Functions of Hydrothermarchaeota in Hydrothermal Sediment.</title>
        <authorList>
            <person name="Zhou Z."/>
            <person name="Liu Y."/>
            <person name="Xu W."/>
            <person name="Pan J."/>
            <person name="Luo Z.H."/>
            <person name="Li M."/>
        </authorList>
    </citation>
    <scope>NUCLEOTIDE SEQUENCE [LARGE SCALE GENOMIC DNA]</scope>
    <source>
        <strain evidence="9">SpSt-613</strain>
        <strain evidence="8">SpSt-669</strain>
    </source>
</reference>
<organism evidence="9">
    <name type="scientific">Caldiarchaeum subterraneum</name>
    <dbReference type="NCBI Taxonomy" id="311458"/>
    <lineage>
        <taxon>Archaea</taxon>
        <taxon>Nitrososphaerota</taxon>
        <taxon>Candidatus Caldarchaeales</taxon>
        <taxon>Candidatus Caldarchaeaceae</taxon>
        <taxon>Candidatus Caldarchaeum</taxon>
    </lineage>
</organism>
<dbReference type="InterPro" id="IPR019979">
    <property type="entry name" value="Ribosomal_uS17_CS"/>
</dbReference>
<dbReference type="PANTHER" id="PTHR10744">
    <property type="entry name" value="40S RIBOSOMAL PROTEIN S11 FAMILY MEMBER"/>
    <property type="match status" value="1"/>
</dbReference>
<evidence type="ECO:0000256" key="1">
    <source>
        <dbReference type="ARBA" id="ARBA00010254"/>
    </source>
</evidence>
<dbReference type="NCBIfam" id="NF006345">
    <property type="entry name" value="PRK08572.1"/>
    <property type="match status" value="1"/>
</dbReference>
<dbReference type="GO" id="GO:0019843">
    <property type="term" value="F:rRNA binding"/>
    <property type="evidence" value="ECO:0007669"/>
    <property type="project" value="UniProtKB-UniRule"/>
</dbReference>
<sequence>MSETRNIGIPVNPPKTSCNDPDCPFHGKLTVRGILLSGVVYKKKMDKTVVVENEHTVYVKKYKRYMRRRSRISAHLPPCIDADVGDRVRLGECRPLSKTVSFVVLEKMG</sequence>
<keyword evidence="2 6" id="KW-0699">rRNA-binding</keyword>
<keyword evidence="5 6" id="KW-0687">Ribonucleoprotein</keyword>
<comment type="caution">
    <text evidence="9">The sequence shown here is derived from an EMBL/GenBank/DDBJ whole genome shotgun (WGS) entry which is preliminary data.</text>
</comment>
<proteinExistence type="inferred from homology"/>
<gene>
    <name evidence="6" type="primary">rps17</name>
    <name evidence="9" type="ORF">ENT82_05945</name>
    <name evidence="8" type="ORF">ENU43_01535</name>
</gene>
<dbReference type="InterPro" id="IPR012340">
    <property type="entry name" value="NA-bd_OB-fold"/>
</dbReference>
<dbReference type="CDD" id="cd00364">
    <property type="entry name" value="Ribosomal_uS17"/>
    <property type="match status" value="1"/>
</dbReference>
<accession>A0A7C4I2I1</accession>
<dbReference type="SUPFAM" id="SSF50249">
    <property type="entry name" value="Nucleic acid-binding proteins"/>
    <property type="match status" value="1"/>
</dbReference>
<dbReference type="GO" id="GO:0006412">
    <property type="term" value="P:translation"/>
    <property type="evidence" value="ECO:0007669"/>
    <property type="project" value="UniProtKB-UniRule"/>
</dbReference>
<evidence type="ECO:0000313" key="8">
    <source>
        <dbReference type="EMBL" id="HGL40336.1"/>
    </source>
</evidence>
<dbReference type="GO" id="GO:0022627">
    <property type="term" value="C:cytosolic small ribosomal subunit"/>
    <property type="evidence" value="ECO:0007669"/>
    <property type="project" value="UniProtKB-UniRule"/>
</dbReference>
<evidence type="ECO:0000256" key="6">
    <source>
        <dbReference type="HAMAP-Rule" id="MF_01345"/>
    </source>
</evidence>
<dbReference type="HAMAP" id="MF_01345_A">
    <property type="entry name" value="Ribosomal_uS17_A"/>
    <property type="match status" value="1"/>
</dbReference>
<dbReference type="AlphaFoldDB" id="A0A7C4I2I1"/>
<dbReference type="GO" id="GO:0003735">
    <property type="term" value="F:structural constituent of ribosome"/>
    <property type="evidence" value="ECO:0007669"/>
    <property type="project" value="UniProtKB-UniRule"/>
</dbReference>
<dbReference type="EMBL" id="DTCM01000018">
    <property type="protein sequence ID" value="HGL40336.1"/>
    <property type="molecule type" value="Genomic_DNA"/>
</dbReference>
<dbReference type="InterPro" id="IPR000266">
    <property type="entry name" value="Ribosomal_uS17"/>
</dbReference>
<evidence type="ECO:0000256" key="5">
    <source>
        <dbReference type="ARBA" id="ARBA00023274"/>
    </source>
</evidence>
<evidence type="ECO:0000256" key="2">
    <source>
        <dbReference type="ARBA" id="ARBA00022730"/>
    </source>
</evidence>
<dbReference type="Gene3D" id="2.40.50.1000">
    <property type="match status" value="1"/>
</dbReference>
<keyword evidence="4 6" id="KW-0689">Ribosomal protein</keyword>
<dbReference type="NCBIfam" id="TIGR03630">
    <property type="entry name" value="uS17_arch"/>
    <property type="match status" value="1"/>
</dbReference>
<dbReference type="PROSITE" id="PS00056">
    <property type="entry name" value="RIBOSOMAL_S17"/>
    <property type="match status" value="1"/>
</dbReference>
<dbReference type="EMBL" id="DTAD01000064">
    <property type="protein sequence ID" value="HGN90649.1"/>
    <property type="molecule type" value="Genomic_DNA"/>
</dbReference>
<dbReference type="InterPro" id="IPR019978">
    <property type="entry name" value="Ribosomal_uS17_archaeal"/>
</dbReference>
<comment type="similarity">
    <text evidence="1 6 7">Belongs to the universal ribosomal protein uS17 family.</text>
</comment>
<dbReference type="PRINTS" id="PR00973">
    <property type="entry name" value="RIBOSOMALS17"/>
</dbReference>
<name>A0A7C4I2I1_CALS0</name>
<comment type="subunit">
    <text evidence="6">Part of the 30S ribosomal subunit.</text>
</comment>